<dbReference type="AlphaFoldDB" id="A0A0L0TD82"/>
<dbReference type="Gene3D" id="3.40.50.1240">
    <property type="entry name" value="Phosphoglycerate mutase-like"/>
    <property type="match status" value="1"/>
</dbReference>
<organism evidence="1 2">
    <name type="scientific">Allomyces macrogynus (strain ATCC 38327)</name>
    <name type="common">Allomyces javanicus var. macrogynus</name>
    <dbReference type="NCBI Taxonomy" id="578462"/>
    <lineage>
        <taxon>Eukaryota</taxon>
        <taxon>Fungi</taxon>
        <taxon>Fungi incertae sedis</taxon>
        <taxon>Blastocladiomycota</taxon>
        <taxon>Blastocladiomycetes</taxon>
        <taxon>Blastocladiales</taxon>
        <taxon>Blastocladiaceae</taxon>
        <taxon>Allomyces</taxon>
    </lineage>
</organism>
<keyword evidence="2" id="KW-1185">Reference proteome</keyword>
<name>A0A0L0TD82_ALLM3</name>
<dbReference type="VEuPathDB" id="FungiDB:AMAG_16455"/>
<sequence>MDNLPGAESPNIVCKRSVAKLLEIVTVALARADQEQRIIKVAIVGHGLRFRIVLAHILHGSLHFMDTIDVDNCSVTVLDLVPLVSDAPERVADLDISRFHLLAKAHYTTQTQINGPIDPHFRALDQALVKEHSHARVDSVKNGRIAVVWPGEMVGKPGKRFLVVATHINSTRHLW</sequence>
<dbReference type="EMBL" id="GG745382">
    <property type="protein sequence ID" value="KNE72697.1"/>
    <property type="molecule type" value="Genomic_DNA"/>
</dbReference>
<proteinExistence type="predicted"/>
<dbReference type="InterPro" id="IPR013078">
    <property type="entry name" value="His_Pase_superF_clade-1"/>
</dbReference>
<accession>A0A0L0TD82</accession>
<reference evidence="1 2" key="1">
    <citation type="submission" date="2009-11" db="EMBL/GenBank/DDBJ databases">
        <title>Annotation of Allomyces macrogynus ATCC 38327.</title>
        <authorList>
            <consortium name="The Broad Institute Genome Sequencing Platform"/>
            <person name="Russ C."/>
            <person name="Cuomo C."/>
            <person name="Burger G."/>
            <person name="Gray M.W."/>
            <person name="Holland P.W.H."/>
            <person name="King N."/>
            <person name="Lang F.B.F."/>
            <person name="Roger A.J."/>
            <person name="Ruiz-Trillo I."/>
            <person name="Young S.K."/>
            <person name="Zeng Q."/>
            <person name="Gargeya S."/>
            <person name="Fitzgerald M."/>
            <person name="Haas B."/>
            <person name="Abouelleil A."/>
            <person name="Alvarado L."/>
            <person name="Arachchi H.M."/>
            <person name="Berlin A."/>
            <person name="Chapman S.B."/>
            <person name="Gearin G."/>
            <person name="Goldberg J."/>
            <person name="Griggs A."/>
            <person name="Gujja S."/>
            <person name="Hansen M."/>
            <person name="Heiman D."/>
            <person name="Howarth C."/>
            <person name="Larimer J."/>
            <person name="Lui A."/>
            <person name="MacDonald P.J.P."/>
            <person name="McCowen C."/>
            <person name="Montmayeur A."/>
            <person name="Murphy C."/>
            <person name="Neiman D."/>
            <person name="Pearson M."/>
            <person name="Priest M."/>
            <person name="Roberts A."/>
            <person name="Saif S."/>
            <person name="Shea T."/>
            <person name="Sisk P."/>
            <person name="Stolte C."/>
            <person name="Sykes S."/>
            <person name="Wortman J."/>
            <person name="Nusbaum C."/>
            <person name="Birren B."/>
        </authorList>
    </citation>
    <scope>NUCLEOTIDE SEQUENCE [LARGE SCALE GENOMIC DNA]</scope>
    <source>
        <strain evidence="1 2">ATCC 38327</strain>
    </source>
</reference>
<dbReference type="SUPFAM" id="SSF53254">
    <property type="entry name" value="Phosphoglycerate mutase-like"/>
    <property type="match status" value="1"/>
</dbReference>
<protein>
    <submittedName>
        <fullName evidence="1">Uncharacterized protein</fullName>
    </submittedName>
</protein>
<dbReference type="InterPro" id="IPR029033">
    <property type="entry name" value="His_PPase_superfam"/>
</dbReference>
<gene>
    <name evidence="1" type="ORF">AMAG_16455</name>
</gene>
<dbReference type="Proteomes" id="UP000054350">
    <property type="component" value="Unassembled WGS sequence"/>
</dbReference>
<reference evidence="2" key="2">
    <citation type="submission" date="2009-11" db="EMBL/GenBank/DDBJ databases">
        <title>The Genome Sequence of Allomyces macrogynus strain ATCC 38327.</title>
        <authorList>
            <consortium name="The Broad Institute Genome Sequencing Platform"/>
            <person name="Russ C."/>
            <person name="Cuomo C."/>
            <person name="Shea T."/>
            <person name="Young S.K."/>
            <person name="Zeng Q."/>
            <person name="Koehrsen M."/>
            <person name="Haas B."/>
            <person name="Borodovsky M."/>
            <person name="Guigo R."/>
            <person name="Alvarado L."/>
            <person name="Berlin A."/>
            <person name="Borenstein D."/>
            <person name="Chen Z."/>
            <person name="Engels R."/>
            <person name="Freedman E."/>
            <person name="Gellesch M."/>
            <person name="Goldberg J."/>
            <person name="Griggs A."/>
            <person name="Gujja S."/>
            <person name="Heiman D."/>
            <person name="Hepburn T."/>
            <person name="Howarth C."/>
            <person name="Jen D."/>
            <person name="Larson L."/>
            <person name="Lewis B."/>
            <person name="Mehta T."/>
            <person name="Park D."/>
            <person name="Pearson M."/>
            <person name="Roberts A."/>
            <person name="Saif S."/>
            <person name="Shenoy N."/>
            <person name="Sisk P."/>
            <person name="Stolte C."/>
            <person name="Sykes S."/>
            <person name="Walk T."/>
            <person name="White J."/>
            <person name="Yandava C."/>
            <person name="Burger G."/>
            <person name="Gray M.W."/>
            <person name="Holland P.W.H."/>
            <person name="King N."/>
            <person name="Lang F.B.F."/>
            <person name="Roger A.J."/>
            <person name="Ruiz-Trillo I."/>
            <person name="Lander E."/>
            <person name="Nusbaum C."/>
        </authorList>
    </citation>
    <scope>NUCLEOTIDE SEQUENCE [LARGE SCALE GENOMIC DNA]</scope>
    <source>
        <strain evidence="2">ATCC 38327</strain>
    </source>
</reference>
<evidence type="ECO:0000313" key="1">
    <source>
        <dbReference type="EMBL" id="KNE72697.1"/>
    </source>
</evidence>
<dbReference type="OrthoDB" id="354304at2759"/>
<evidence type="ECO:0000313" key="2">
    <source>
        <dbReference type="Proteomes" id="UP000054350"/>
    </source>
</evidence>
<dbReference type="Pfam" id="PF00300">
    <property type="entry name" value="His_Phos_1"/>
    <property type="match status" value="1"/>
</dbReference>